<reference evidence="2 3" key="1">
    <citation type="submission" date="2019-06" db="EMBL/GenBank/DDBJ databases">
        <title>Genomic Encyclopedia of Type Strains, Phase IV (KMG-V): Genome sequencing to study the core and pangenomes of soil and plant-associated prokaryotes.</title>
        <authorList>
            <person name="Whitman W."/>
        </authorList>
    </citation>
    <scope>NUCLEOTIDE SEQUENCE [LARGE SCALE GENOMIC DNA]</scope>
    <source>
        <strain evidence="2 3">BR 11865</strain>
    </source>
</reference>
<accession>A0A560G506</accession>
<proteinExistence type="predicted"/>
<feature type="domain" description="Methyltransferase type 11" evidence="1">
    <location>
        <begin position="60"/>
        <end position="161"/>
    </location>
</feature>
<keyword evidence="2" id="KW-0489">Methyltransferase</keyword>
<dbReference type="PANTHER" id="PTHR43591">
    <property type="entry name" value="METHYLTRANSFERASE"/>
    <property type="match status" value="1"/>
</dbReference>
<comment type="caution">
    <text evidence="2">The sequence shown here is derived from an EMBL/GenBank/DDBJ whole genome shotgun (WGS) entry which is preliminary data.</text>
</comment>
<dbReference type="EMBL" id="VITO01000004">
    <property type="protein sequence ID" value="TWB28977.1"/>
    <property type="molecule type" value="Genomic_DNA"/>
</dbReference>
<dbReference type="Gene3D" id="3.40.50.150">
    <property type="entry name" value="Vaccinia Virus protein VP39"/>
    <property type="match status" value="1"/>
</dbReference>
<evidence type="ECO:0000313" key="3">
    <source>
        <dbReference type="Proteomes" id="UP000316545"/>
    </source>
</evidence>
<keyword evidence="3" id="KW-1185">Reference proteome</keyword>
<sequence>MSAGGPPAADPHPVREREIRRWHDSGQAWDRWADSMADPAARLNQPLLAALALQPHHTLLDLASGAGEPAITAAKGMNPAQGAEGGRVLASDLVPAMLAGARRRGAGVAALSFLAADMTALPLAPASVDRISCRFGLMFVPDAAGAVAEMHRVLRPGGIAALLCWGPKAGNTLFRLLDEALGGVPELAVLFRFAEEGALGRLFRGAGFDTVSETSLEQSALADAAKPFWRPTLDMAFTPALARMSVEARAAVEDRITAAVALKTKMDGKIPVHLHARLLVAHK</sequence>
<protein>
    <submittedName>
        <fullName evidence="2">Methyltransferase family protein</fullName>
    </submittedName>
</protein>
<dbReference type="CDD" id="cd02440">
    <property type="entry name" value="AdoMet_MTases"/>
    <property type="match status" value="1"/>
</dbReference>
<evidence type="ECO:0000313" key="2">
    <source>
        <dbReference type="EMBL" id="TWB28977.1"/>
    </source>
</evidence>
<dbReference type="PANTHER" id="PTHR43591:SF24">
    <property type="entry name" value="2-METHOXY-6-POLYPRENYL-1,4-BENZOQUINOL METHYLASE, MITOCHONDRIAL"/>
    <property type="match status" value="1"/>
</dbReference>
<dbReference type="RefSeq" id="WP_246138549.1">
    <property type="nucleotide sequence ID" value="NZ_JAYNFR010000013.1"/>
</dbReference>
<keyword evidence="2" id="KW-0808">Transferase</keyword>
<dbReference type="Pfam" id="PF08241">
    <property type="entry name" value="Methyltransf_11"/>
    <property type="match status" value="1"/>
</dbReference>
<dbReference type="Proteomes" id="UP000316545">
    <property type="component" value="Unassembled WGS sequence"/>
</dbReference>
<evidence type="ECO:0000259" key="1">
    <source>
        <dbReference type="Pfam" id="PF08241"/>
    </source>
</evidence>
<dbReference type="GO" id="GO:0008757">
    <property type="term" value="F:S-adenosylmethionine-dependent methyltransferase activity"/>
    <property type="evidence" value="ECO:0007669"/>
    <property type="project" value="InterPro"/>
</dbReference>
<dbReference type="InterPro" id="IPR013216">
    <property type="entry name" value="Methyltransf_11"/>
</dbReference>
<dbReference type="GO" id="GO:0032259">
    <property type="term" value="P:methylation"/>
    <property type="evidence" value="ECO:0007669"/>
    <property type="project" value="UniProtKB-KW"/>
</dbReference>
<dbReference type="SUPFAM" id="SSF53335">
    <property type="entry name" value="S-adenosyl-L-methionine-dependent methyltransferases"/>
    <property type="match status" value="1"/>
</dbReference>
<dbReference type="InterPro" id="IPR029063">
    <property type="entry name" value="SAM-dependent_MTases_sf"/>
</dbReference>
<organism evidence="2 3">
    <name type="scientific">Nitrospirillum amazonense</name>
    <dbReference type="NCBI Taxonomy" id="28077"/>
    <lineage>
        <taxon>Bacteria</taxon>
        <taxon>Pseudomonadati</taxon>
        <taxon>Pseudomonadota</taxon>
        <taxon>Alphaproteobacteria</taxon>
        <taxon>Rhodospirillales</taxon>
        <taxon>Azospirillaceae</taxon>
        <taxon>Nitrospirillum</taxon>
    </lineage>
</organism>
<gene>
    <name evidence="2" type="ORF">FBZ88_104142</name>
</gene>
<name>A0A560G506_9PROT</name>
<dbReference type="AlphaFoldDB" id="A0A560G506"/>